<dbReference type="EMBL" id="MVGC01000077">
    <property type="protein sequence ID" value="RJE24545.1"/>
    <property type="molecule type" value="Genomic_DNA"/>
</dbReference>
<dbReference type="Pfam" id="PF00501">
    <property type="entry name" value="AMP-binding"/>
    <property type="match status" value="2"/>
</dbReference>
<keyword evidence="4" id="KW-0843">Virulence</keyword>
<comment type="caution">
    <text evidence="7">The sequence shown here is derived from an EMBL/GenBank/DDBJ whole genome shotgun (WGS) entry which is preliminary data.</text>
</comment>
<dbReference type="Gene3D" id="3.40.50.12780">
    <property type="entry name" value="N-terminal domain of ligase-like"/>
    <property type="match status" value="2"/>
</dbReference>
<dbReference type="GO" id="GO:0044550">
    <property type="term" value="P:secondary metabolite biosynthetic process"/>
    <property type="evidence" value="ECO:0007669"/>
    <property type="project" value="TreeGrafter"/>
</dbReference>
<dbReference type="PROSITE" id="PS50075">
    <property type="entry name" value="CARRIER"/>
    <property type="match status" value="2"/>
</dbReference>
<dbReference type="InterPro" id="IPR000873">
    <property type="entry name" value="AMP-dep_synth/lig_dom"/>
</dbReference>
<dbReference type="STRING" id="2070753.A0A3A3A3E0"/>
<dbReference type="Gene3D" id="3.30.559.10">
    <property type="entry name" value="Chloramphenicol acetyltransferase-like domain"/>
    <property type="match status" value="2"/>
</dbReference>
<dbReference type="Proteomes" id="UP000266188">
    <property type="component" value="Unassembled WGS sequence"/>
</dbReference>
<dbReference type="PROSITE" id="PS00455">
    <property type="entry name" value="AMP_BINDING"/>
    <property type="match status" value="2"/>
</dbReference>
<dbReference type="FunFam" id="3.40.50.980:FF:000001">
    <property type="entry name" value="Non-ribosomal peptide synthetase"/>
    <property type="match status" value="1"/>
</dbReference>
<dbReference type="NCBIfam" id="TIGR01733">
    <property type="entry name" value="AA-adenyl-dom"/>
    <property type="match status" value="1"/>
</dbReference>
<protein>
    <submittedName>
        <fullName evidence="7">Condensation domain protein</fullName>
    </submittedName>
</protein>
<dbReference type="InterPro" id="IPR045851">
    <property type="entry name" value="AMP-bd_C_sf"/>
</dbReference>
<reference evidence="8" key="1">
    <citation type="submission" date="2017-02" db="EMBL/GenBank/DDBJ databases">
        <authorList>
            <person name="Tafer H."/>
            <person name="Lopandic K."/>
        </authorList>
    </citation>
    <scope>NUCLEOTIDE SEQUENCE [LARGE SCALE GENOMIC DNA]</scope>
    <source>
        <strain evidence="8">CBS 366.77</strain>
    </source>
</reference>
<name>A0A3A3A3E0_9EURO</name>
<dbReference type="SUPFAM" id="SSF56801">
    <property type="entry name" value="Acetyl-CoA synthetase-like"/>
    <property type="match status" value="2"/>
</dbReference>
<evidence type="ECO:0000313" key="8">
    <source>
        <dbReference type="Proteomes" id="UP000266188"/>
    </source>
</evidence>
<feature type="domain" description="Carrier" evidence="6">
    <location>
        <begin position="1859"/>
        <end position="1935"/>
    </location>
</feature>
<dbReference type="GO" id="GO:0031177">
    <property type="term" value="F:phosphopantetheine binding"/>
    <property type="evidence" value="ECO:0007669"/>
    <property type="project" value="TreeGrafter"/>
</dbReference>
<evidence type="ECO:0000259" key="6">
    <source>
        <dbReference type="PROSITE" id="PS50075"/>
    </source>
</evidence>
<dbReference type="InterPro" id="IPR009081">
    <property type="entry name" value="PP-bd_ACP"/>
</dbReference>
<dbReference type="Pfam" id="PF00550">
    <property type="entry name" value="PP-binding"/>
    <property type="match status" value="2"/>
</dbReference>
<organism evidence="7 8">
    <name type="scientific">Aspergillus sclerotialis</name>
    <dbReference type="NCBI Taxonomy" id="2070753"/>
    <lineage>
        <taxon>Eukaryota</taxon>
        <taxon>Fungi</taxon>
        <taxon>Dikarya</taxon>
        <taxon>Ascomycota</taxon>
        <taxon>Pezizomycotina</taxon>
        <taxon>Eurotiomycetes</taxon>
        <taxon>Eurotiomycetidae</taxon>
        <taxon>Eurotiales</taxon>
        <taxon>Aspergillaceae</taxon>
        <taxon>Aspergillus</taxon>
        <taxon>Aspergillus subgen. Polypaecilum</taxon>
    </lineage>
</organism>
<dbReference type="FunFam" id="3.40.50.12780:FF:000012">
    <property type="entry name" value="Non-ribosomal peptide synthetase"/>
    <property type="match status" value="1"/>
</dbReference>
<dbReference type="GO" id="GO:0043041">
    <property type="term" value="P:amino acid activation for nonribosomal peptide biosynthetic process"/>
    <property type="evidence" value="ECO:0007669"/>
    <property type="project" value="TreeGrafter"/>
</dbReference>
<dbReference type="CDD" id="cd05918">
    <property type="entry name" value="A_NRPS_SidN3_like"/>
    <property type="match status" value="2"/>
</dbReference>
<dbReference type="CDD" id="cd19542">
    <property type="entry name" value="CT_NRPS-like"/>
    <property type="match status" value="1"/>
</dbReference>
<dbReference type="GO" id="GO:0016874">
    <property type="term" value="F:ligase activity"/>
    <property type="evidence" value="ECO:0007669"/>
    <property type="project" value="UniProtKB-KW"/>
</dbReference>
<keyword evidence="1" id="KW-0596">Phosphopantetheine</keyword>
<dbReference type="InterPro" id="IPR036736">
    <property type="entry name" value="ACP-like_sf"/>
</dbReference>
<evidence type="ECO:0000256" key="2">
    <source>
        <dbReference type="ARBA" id="ARBA00022553"/>
    </source>
</evidence>
<dbReference type="InterPro" id="IPR023213">
    <property type="entry name" value="CAT-like_dom_sf"/>
</dbReference>
<comment type="similarity">
    <text evidence="5">Belongs to the NRP synthetase family.</text>
</comment>
<dbReference type="InterPro" id="IPR001242">
    <property type="entry name" value="Condensation_dom"/>
</dbReference>
<evidence type="ECO:0000256" key="3">
    <source>
        <dbReference type="ARBA" id="ARBA00022598"/>
    </source>
</evidence>
<keyword evidence="2" id="KW-0597">Phosphoprotein</keyword>
<dbReference type="SUPFAM" id="SSF52777">
    <property type="entry name" value="CoA-dependent acyltransferases"/>
    <property type="match status" value="5"/>
</dbReference>
<dbReference type="SUPFAM" id="SSF47336">
    <property type="entry name" value="ACP-like"/>
    <property type="match status" value="2"/>
</dbReference>
<proteinExistence type="inferred from homology"/>
<feature type="domain" description="Carrier" evidence="6">
    <location>
        <begin position="802"/>
        <end position="882"/>
    </location>
</feature>
<gene>
    <name evidence="7" type="ORF">PHISCL_03132</name>
</gene>
<dbReference type="InterPro" id="IPR020845">
    <property type="entry name" value="AMP-binding_CS"/>
</dbReference>
<dbReference type="PROSITE" id="PS00012">
    <property type="entry name" value="PHOSPHOPANTETHEINE"/>
    <property type="match status" value="1"/>
</dbReference>
<keyword evidence="3" id="KW-0436">Ligase</keyword>
<dbReference type="Gene3D" id="1.10.1200.10">
    <property type="entry name" value="ACP-like"/>
    <property type="match status" value="2"/>
</dbReference>
<evidence type="ECO:0000256" key="5">
    <source>
        <dbReference type="ARBA" id="ARBA00029454"/>
    </source>
</evidence>
<dbReference type="Gene3D" id="3.30.300.30">
    <property type="match status" value="2"/>
</dbReference>
<dbReference type="CDD" id="cd19545">
    <property type="entry name" value="FUM14_C_NRPS-like"/>
    <property type="match status" value="1"/>
</dbReference>
<dbReference type="InterPro" id="IPR042099">
    <property type="entry name" value="ANL_N_sf"/>
</dbReference>
<dbReference type="PANTHER" id="PTHR45527">
    <property type="entry name" value="NONRIBOSOMAL PEPTIDE SYNTHETASE"/>
    <property type="match status" value="1"/>
</dbReference>
<evidence type="ECO:0000256" key="1">
    <source>
        <dbReference type="ARBA" id="ARBA00022450"/>
    </source>
</evidence>
<dbReference type="FunFam" id="3.30.300.30:FF:000015">
    <property type="entry name" value="Nonribosomal peptide synthase SidD"/>
    <property type="match status" value="1"/>
</dbReference>
<accession>A0A3A3A3E0</accession>
<evidence type="ECO:0000256" key="4">
    <source>
        <dbReference type="ARBA" id="ARBA00023026"/>
    </source>
</evidence>
<dbReference type="Pfam" id="PF00668">
    <property type="entry name" value="Condensation"/>
    <property type="match status" value="2"/>
</dbReference>
<keyword evidence="8" id="KW-1185">Reference proteome</keyword>
<sequence length="2387" mass="264478">MTVQGSASTVFNTFIELVNQILFEIRLEMAPYVDLQESANAITSHLDGQAVKDPANSVRYWRELFHSIGPQPRLSCFSLEHTWPRPETTLTAPDGLLDKALEFCRTHHVRLDDLIYTVWASVSVRHIAGDQAAVVFTIAGREASTFRYGDTVNGQGYPVFPLVLSVPENIDAISWVRHVGRVKDDSATHAYIGHGEILDAASASQPQVKISINFDNASQEIMTADDSFPLVLNIGTSPELKLSMRHDAGVPRADIRILLDHFAATLQHMIKKPQSNISSLDIMSLSERQLLHDYGKAALKPRSGLIHSLVEEQAKMRPDANAVQFEMDAPLTYSMLNKRSNQLACQLRQYNASYIPVHMRISSNFIVTLLAILKAGAAYVILDPEAPSARKSFIMGDVNASFVLVDESTTGQLSNEFNVKTLLDQSLNNDESDNITDQSASSPAYIIYTSGSTGKPKAVLLEHQAAFNGLRAFPKVEGLRQLLFSNPIFSATQRSIWATLSVGGCLCLASKENLTVHTARTINNMEVNSVDMTSSAAILIKPDSVPSLRRIVLGGEMVSPSVIQTWAHRVELLSSYGLSECTQLNWRYALQNDTSPRIIGQPFDTTTSYILTPGTTDLSPLLVPGELCLGGSQLARGYLNKSQETEKQFIDNPFGKGRLYRTGDIAVRHADGSVELIGRIDFQVKINGQKVDPGEPNSIIQTHKGVKQSVVVPALVNSKLVLVAVVVSHSNSDWESLVADLRLSLSIKLPLYMIPSFWVTMSELPLNSNGKVDMSAIRYTVESLSQSGQLLPERPKNGLQEYDFTDNEIVIRRLWAKVLSIAESEISLQDSFISLGGTSLEVIQVVSQLQSEHSLRLRVEDIILGESLSQVAQVAQQQFEGKADHQPAPFALLKGRRTLETFGMDMSEVEDAYPVTPFQEAAIANTMMGGTSYIYSRSYSFDGYSHEAIKDALITLMRSERNLRTTFVPEGISFLQVVQKTADIPWETSELEVEEYMHQQISKSMQVGELWWKAAVLRENVLVITVHHALFDYWSNEFLLEDLNSLLLGAAPVQRPAYSRYIEYLQHQDDGTMRNFWNRYLDGAVSSKLGSNSAPENIVTAEVSHDLKSTASNLKVTPSVLLYAAWAIVLSSVCCTDDVVMGVTLSGRDVPVSDILHMSGPTLLIAPLRVKVNKSSSLADHMRSVQSSLWEIAKHAQYGLRNILKASGQPKELFDTMANFLIKMPSHMHRDGLKALPESNLGTVEYTKLELQNASLNRVTLCSTLEPEYAQGLVDSVADILKAACDRPLTVIGALNLMQSVAKSTNVYDPNLQAAEHPNPQSGIREKKYDDPVLSLKSRSEYDLAQSALQRMAITCPSKTAVEDYSGRKITYAGLSIKINQLAQLLREKGVVLEQIVPMTLEKSINSIVAMFGILVAGGAFLPLGPENPRERNLGILEDSESTIVITDRLNAKFFNDTKYEIVVIDDVEWDTIPITRQVVPGLKPDCLAYVIYTSGSTGKPKGTLISHGAITAALEGILHATAMDNSRRILWSLNYTFDGSYYPLFPTLATGRTLCVAPQNTILSNLAEIINSMRVDQTNLTPTMAGLLHPDDVPTLKILATGGEPVTPHMLTVWAPRIKVYTSYGPTEATICVTTRIVTPDMNIRNVGTPFPKTTALILDPDTMEPVEPSDVGELCITGPQLARGYLNRPDATNKAFHDQPGQRFYRTGDLAKLLPSGEIELFGRKDDQVKINGHRMELGEIETVIMETDIFSQCAIIAATVLKKKQLVAFYSTSVNAPGEKTEGAFLLPPRHGPSVDQVKEQITKLPNYMIPSIWLPVSRLPVLASGKTDRKKLIALAEDMDDGVLKKYLPAEEGLDIGTEAEFELQSLWSALFQIPGEEIHANSTFHALGGDSIAALNLGSLLRRKGYNIQMNDILSSPTLRQQAALMVKQQNFNANVAADTVQQINYQPTDMVYERLAKTGISTNDVEDIYPCSPGQIEFLTQGNKEEQFWQLMAVRTLSDDFDFDRWVYLTTKLTRNNSILRTLYLYTDEDDPQTAVQVVLKHPVLNLEYRSYSTEEEKQKILESEWEHRFDPAKPFIRYTLLVNSEDGTKDLATKLDHASYDGTLLHIFDDQFKALNQGLPIPKHTPFKDFISHVMNIPKEPQLEYWTSLLQDDSFDYPSSVVDPRLSNVEVAKIGSSTGINELATSTGVTAPIVFQTAYSLLLAHLSGSSNVVYDNLVTGRNVAIDNPQLINGNCANFLPFHCHVAVESPIQELLMSTQSAFWTSTENGLVSLSEIYEALGRDRSTAAAKSLFCFQPFEPVQGEEDHMRWIVMKMSKNRMNFNYALQMEVVKGIDKGEYVLRFGYDERAFTNQDARKALDWYVGCLNGMVKGSSISELGV</sequence>
<dbReference type="OrthoDB" id="416786at2759"/>
<dbReference type="PANTHER" id="PTHR45527:SF1">
    <property type="entry name" value="FATTY ACID SYNTHASE"/>
    <property type="match status" value="1"/>
</dbReference>
<dbReference type="InterPro" id="IPR010071">
    <property type="entry name" value="AA_adenyl_dom"/>
</dbReference>
<dbReference type="InterPro" id="IPR006162">
    <property type="entry name" value="Ppantetheine_attach_site"/>
</dbReference>
<dbReference type="Gene3D" id="3.30.559.30">
    <property type="entry name" value="Nonribosomal peptide synthetase, condensation domain"/>
    <property type="match status" value="3"/>
</dbReference>
<dbReference type="GO" id="GO:0005737">
    <property type="term" value="C:cytoplasm"/>
    <property type="evidence" value="ECO:0007669"/>
    <property type="project" value="TreeGrafter"/>
</dbReference>
<evidence type="ECO:0000313" key="7">
    <source>
        <dbReference type="EMBL" id="RJE24545.1"/>
    </source>
</evidence>